<dbReference type="Gene3D" id="1.20.1280.50">
    <property type="match status" value="1"/>
</dbReference>
<reference evidence="2" key="2">
    <citation type="submission" date="2020-06" db="EMBL/GenBank/DDBJ databases">
        <authorList>
            <person name="Sheffer M."/>
        </authorList>
    </citation>
    <scope>NUCLEOTIDE SEQUENCE</scope>
</reference>
<dbReference type="SUPFAM" id="SSF81383">
    <property type="entry name" value="F-box domain"/>
    <property type="match status" value="1"/>
</dbReference>
<feature type="domain" description="F-box" evidence="1">
    <location>
        <begin position="76"/>
        <end position="122"/>
    </location>
</feature>
<dbReference type="InterPro" id="IPR001810">
    <property type="entry name" value="F-box_dom"/>
</dbReference>
<evidence type="ECO:0000313" key="3">
    <source>
        <dbReference type="Proteomes" id="UP000807504"/>
    </source>
</evidence>
<dbReference type="AlphaFoldDB" id="A0A8T0F5Y9"/>
<dbReference type="Pfam" id="PF00646">
    <property type="entry name" value="F-box"/>
    <property type="match status" value="1"/>
</dbReference>
<dbReference type="PROSITE" id="PS50181">
    <property type="entry name" value="FBOX"/>
    <property type="match status" value="1"/>
</dbReference>
<protein>
    <recommendedName>
        <fullName evidence="1">F-box domain-containing protein</fullName>
    </recommendedName>
</protein>
<reference evidence="2" key="1">
    <citation type="journal article" date="2020" name="bioRxiv">
        <title>Chromosome-level reference genome of the European wasp spider Argiope bruennichi: a resource for studies on range expansion and evolutionary adaptation.</title>
        <authorList>
            <person name="Sheffer M.M."/>
            <person name="Hoppe A."/>
            <person name="Krehenwinkel H."/>
            <person name="Uhl G."/>
            <person name="Kuss A.W."/>
            <person name="Jensen L."/>
            <person name="Jensen C."/>
            <person name="Gillespie R.G."/>
            <person name="Hoff K.J."/>
            <person name="Prost S."/>
        </authorList>
    </citation>
    <scope>NUCLEOTIDE SEQUENCE</scope>
</reference>
<evidence type="ECO:0000313" key="2">
    <source>
        <dbReference type="EMBL" id="KAF8786616.1"/>
    </source>
</evidence>
<proteinExistence type="predicted"/>
<name>A0A8T0F5Y9_ARGBR</name>
<gene>
    <name evidence="2" type="ORF">HNY73_008305</name>
</gene>
<keyword evidence="3" id="KW-1185">Reference proteome</keyword>
<dbReference type="InterPro" id="IPR036047">
    <property type="entry name" value="F-box-like_dom_sf"/>
</dbReference>
<organism evidence="2 3">
    <name type="scientific">Argiope bruennichi</name>
    <name type="common">Wasp spider</name>
    <name type="synonym">Aranea bruennichi</name>
    <dbReference type="NCBI Taxonomy" id="94029"/>
    <lineage>
        <taxon>Eukaryota</taxon>
        <taxon>Metazoa</taxon>
        <taxon>Ecdysozoa</taxon>
        <taxon>Arthropoda</taxon>
        <taxon>Chelicerata</taxon>
        <taxon>Arachnida</taxon>
        <taxon>Araneae</taxon>
        <taxon>Araneomorphae</taxon>
        <taxon>Entelegynae</taxon>
        <taxon>Araneoidea</taxon>
        <taxon>Araneidae</taxon>
        <taxon>Argiope</taxon>
    </lineage>
</organism>
<sequence length="265" mass="31163">MAVMSSPEEYNLTDFENENGNVIVENSDSNSYHSSDSLYSSGDSIGISFHTSQIGSFRSEIITDSDDNDEQISENGRNWMELPSPAIENIYTFLSRTDQSRMSLVCSRWSKHFNSPCLWKTFRFYLPEHNYSSDIYPEVRFARKYASMIRHVEIICKRVKNHLIEDISNQLKLFLQAMEFSSHLISIKLINMGNYFRRLEDVEYECLFVYFIRLFYSQENLKTVVFQESRFSKEKGMELLKAIFHSDSHTIRTSPWLETSPFPKY</sequence>
<comment type="caution">
    <text evidence="2">The sequence shown here is derived from an EMBL/GenBank/DDBJ whole genome shotgun (WGS) entry which is preliminary data.</text>
</comment>
<dbReference type="EMBL" id="JABXBU010000015">
    <property type="protein sequence ID" value="KAF8786616.1"/>
    <property type="molecule type" value="Genomic_DNA"/>
</dbReference>
<accession>A0A8T0F5Y9</accession>
<evidence type="ECO:0000259" key="1">
    <source>
        <dbReference type="PROSITE" id="PS50181"/>
    </source>
</evidence>
<dbReference type="Proteomes" id="UP000807504">
    <property type="component" value="Unassembled WGS sequence"/>
</dbReference>